<protein>
    <submittedName>
        <fullName evidence="3">Putative DSBA oxidoreductase</fullName>
    </submittedName>
</protein>
<comment type="caution">
    <text evidence="3">The sequence shown here is derived from an EMBL/GenBank/DDBJ whole genome shotgun (WGS) entry which is preliminary data.</text>
</comment>
<sequence length="99" mass="10956">MKLKAALIASGVSVILIHSSLLYANEITPVFTPEQESRIGEIAADYMRAHPDILIPMSETLQQEQQEKQTRGLKSAVLAQQARIVADKRISCRQRCHGG</sequence>
<dbReference type="EMBL" id="UJZG01000027">
    <property type="protein sequence ID" value="SXE02414.1"/>
    <property type="molecule type" value="Genomic_DNA"/>
</dbReference>
<reference evidence="3 4" key="1">
    <citation type="submission" date="2018-08" db="EMBL/GenBank/DDBJ databases">
        <authorList>
            <consortium name="Pathogen Informatics"/>
        </authorList>
    </citation>
    <scope>NUCLEOTIDE SEQUENCE [LARGE SCALE GENOMIC DNA]</scope>
    <source>
        <strain evidence="3 4">EuSCAPE_IT371</strain>
    </source>
</reference>
<dbReference type="RefSeq" id="WP_224250947.1">
    <property type="nucleotide sequence ID" value="NZ_UJZG01000027.1"/>
</dbReference>
<dbReference type="Proteomes" id="UP000257712">
    <property type="component" value="Unassembled WGS sequence"/>
</dbReference>
<evidence type="ECO:0000313" key="4">
    <source>
        <dbReference type="Proteomes" id="UP000257712"/>
    </source>
</evidence>
<keyword evidence="1" id="KW-0732">Signal</keyword>
<accession>A0A8B4U198</accession>
<organism evidence="3 4">
    <name type="scientific">Klebsiella quasivariicola</name>
    <dbReference type="NCBI Taxonomy" id="2026240"/>
    <lineage>
        <taxon>Bacteria</taxon>
        <taxon>Pseudomonadati</taxon>
        <taxon>Pseudomonadota</taxon>
        <taxon>Gammaproteobacteria</taxon>
        <taxon>Enterobacterales</taxon>
        <taxon>Enterobacteriaceae</taxon>
        <taxon>Klebsiella/Raoultella group</taxon>
        <taxon>Klebsiella</taxon>
        <taxon>Klebsiella pneumoniae complex</taxon>
    </lineage>
</organism>
<feature type="chain" id="PRO_5032526034" evidence="1">
    <location>
        <begin position="25"/>
        <end position="99"/>
    </location>
</feature>
<feature type="domain" description="Copper resistance protein ScsC N-terminal" evidence="2">
    <location>
        <begin position="35"/>
        <end position="67"/>
    </location>
</feature>
<dbReference type="Pfam" id="PF18312">
    <property type="entry name" value="ScsC_N"/>
    <property type="match status" value="1"/>
</dbReference>
<evidence type="ECO:0000259" key="2">
    <source>
        <dbReference type="Pfam" id="PF18312"/>
    </source>
</evidence>
<name>A0A8B4U198_9ENTR</name>
<dbReference type="InterPro" id="IPR041205">
    <property type="entry name" value="ScsC_N"/>
</dbReference>
<evidence type="ECO:0000256" key="1">
    <source>
        <dbReference type="SAM" id="SignalP"/>
    </source>
</evidence>
<proteinExistence type="predicted"/>
<evidence type="ECO:0000313" key="3">
    <source>
        <dbReference type="EMBL" id="SXE02414.1"/>
    </source>
</evidence>
<feature type="signal peptide" evidence="1">
    <location>
        <begin position="1"/>
        <end position="24"/>
    </location>
</feature>
<dbReference type="AlphaFoldDB" id="A0A8B4U198"/>
<gene>
    <name evidence="3" type="ORF">SAMEA3538780_05011</name>
</gene>